<sequence>MSQRWWNTPFRTVQTNLREIDAGLDVEQTADAIQSFGANTWLISVGGIIANYPSKLACQTVNPVLGERESGDLVGDAVVAAHDRGMRLLGRMDFSKIDARRAEEHPEWCFVSPEGVPQTYNGYRSVCPSGDYYQQKMFDVIEEVMNGYDISGFFFNMMTFNEFDYSRAYWGVCHCAPCLEGFRAFAPGLEHPRSPESSGYARWRQFTAHVLDDLHARMTAHIHAIRPHVALIMGDKADITFHEANNAVGRALWHHHTAEQVSAARSGNQERPVFVNSAAFVDMPYRWAGEDPHRYAQYLVQTIATGAQPSLYLMGRIEDSKYEAVEAGAEVMRFHRDNERIYTDLRSDAKVALVRTSKPDAPDPQRRRAEFEGQYLALTEKHVPFDVVRQDRLSEMDPERYALVILPDLGELRPEEVKALEAVLAAGGGVVATGDSGWQQGSPQLGGDEPLAQQRAAFVTQESVRSLHVPVNDSGDLAPVVGGFHVLEPRPGAQVDWLAVGRALYGPPEKCYGHHPTSHPGWVAGRHGAGVLAYAPWRPGLTYRTIGLSAVRDSWVTKILTTSGESLQVRSSLPQQVQIVPGRNHEAAVVHLLNRTGDADQRFMPPVPLAEAALHLDVSWAVSGVRARVADQELEWRQSGRDLTVKTPPLGLFEVIEIK</sequence>
<reference evidence="1 2" key="1">
    <citation type="submission" date="2020-07" db="EMBL/GenBank/DDBJ databases">
        <title>Sequencing the genomes of 1000 actinobacteria strains.</title>
        <authorList>
            <person name="Klenk H.-P."/>
        </authorList>
    </citation>
    <scope>NUCLEOTIDE SEQUENCE [LARGE SCALE GENOMIC DNA]</scope>
    <source>
        <strain evidence="1 2">DSM 15475</strain>
    </source>
</reference>
<keyword evidence="2" id="KW-1185">Reference proteome</keyword>
<dbReference type="Gene3D" id="3.20.20.80">
    <property type="entry name" value="Glycosidases"/>
    <property type="match status" value="1"/>
</dbReference>
<dbReference type="InterPro" id="IPR029062">
    <property type="entry name" value="Class_I_gatase-like"/>
</dbReference>
<proteinExistence type="predicted"/>
<dbReference type="EMBL" id="JACCFY010000001">
    <property type="protein sequence ID" value="NYJ79076.1"/>
    <property type="molecule type" value="Genomic_DNA"/>
</dbReference>
<dbReference type="Gene3D" id="3.40.50.880">
    <property type="match status" value="1"/>
</dbReference>
<gene>
    <name evidence="1" type="ORF">HNR09_002487</name>
</gene>
<name>A0A7Z0GN62_9MICC</name>
<dbReference type="Proteomes" id="UP000535437">
    <property type="component" value="Unassembled WGS sequence"/>
</dbReference>
<organism evidence="1 2">
    <name type="scientific">Nesterenkonia xinjiangensis</name>
    <dbReference type="NCBI Taxonomy" id="225327"/>
    <lineage>
        <taxon>Bacteria</taxon>
        <taxon>Bacillati</taxon>
        <taxon>Actinomycetota</taxon>
        <taxon>Actinomycetes</taxon>
        <taxon>Micrococcales</taxon>
        <taxon>Micrococcaceae</taxon>
        <taxon>Nesterenkonia</taxon>
    </lineage>
</organism>
<comment type="caution">
    <text evidence="1">The sequence shown here is derived from an EMBL/GenBank/DDBJ whole genome shotgun (WGS) entry which is preliminary data.</text>
</comment>
<dbReference type="SUPFAM" id="SSF51445">
    <property type="entry name" value="(Trans)glycosidases"/>
    <property type="match status" value="1"/>
</dbReference>
<evidence type="ECO:0000313" key="1">
    <source>
        <dbReference type="EMBL" id="NYJ79076.1"/>
    </source>
</evidence>
<dbReference type="RefSeq" id="WP_179542345.1">
    <property type="nucleotide sequence ID" value="NZ_BAAALL010000001.1"/>
</dbReference>
<dbReference type="CDD" id="cd03143">
    <property type="entry name" value="A4_beta-galactosidase_middle_domain"/>
    <property type="match status" value="1"/>
</dbReference>
<dbReference type="Pfam" id="PF14871">
    <property type="entry name" value="GHL6"/>
    <property type="match status" value="1"/>
</dbReference>
<dbReference type="InterPro" id="IPR028212">
    <property type="entry name" value="GHL6"/>
</dbReference>
<evidence type="ECO:0008006" key="3">
    <source>
        <dbReference type="Google" id="ProtNLM"/>
    </source>
</evidence>
<dbReference type="InterPro" id="IPR017853">
    <property type="entry name" value="GH"/>
</dbReference>
<protein>
    <recommendedName>
        <fullName evidence="3">Beta-galactosidase trimerisation domain-containing protein</fullName>
    </recommendedName>
</protein>
<accession>A0A7Z0GN62</accession>
<evidence type="ECO:0000313" key="2">
    <source>
        <dbReference type="Proteomes" id="UP000535437"/>
    </source>
</evidence>
<dbReference type="AlphaFoldDB" id="A0A7Z0GN62"/>